<dbReference type="GO" id="GO:0046872">
    <property type="term" value="F:metal ion binding"/>
    <property type="evidence" value="ECO:0007669"/>
    <property type="project" value="UniProtKB-KW"/>
</dbReference>
<comment type="similarity">
    <text evidence="1">Belongs to the SMP-30/CGR1 family.</text>
</comment>
<dbReference type="InterPro" id="IPR005511">
    <property type="entry name" value="SMP-30"/>
</dbReference>
<dbReference type="PATRIC" id="fig|1114960.4.peg.529"/>
<dbReference type="AlphaFoldDB" id="H0JLS1"/>
<dbReference type="InterPro" id="IPR013658">
    <property type="entry name" value="SGL"/>
</dbReference>
<dbReference type="PANTHER" id="PTHR47572">
    <property type="entry name" value="LIPOPROTEIN-RELATED"/>
    <property type="match status" value="1"/>
</dbReference>
<dbReference type="Pfam" id="PF08450">
    <property type="entry name" value="SGL"/>
    <property type="match status" value="1"/>
</dbReference>
<evidence type="ECO:0000256" key="3">
    <source>
        <dbReference type="PIRSR" id="PIRSR605511-1"/>
    </source>
</evidence>
<dbReference type="GO" id="GO:0016787">
    <property type="term" value="F:hydrolase activity"/>
    <property type="evidence" value="ECO:0007669"/>
    <property type="project" value="UniProtKB-KW"/>
</dbReference>
<feature type="active site" description="Proton donor/acceptor" evidence="3">
    <location>
        <position position="200"/>
    </location>
</feature>
<feature type="binding site" evidence="4">
    <location>
        <position position="200"/>
    </location>
    <ligand>
        <name>a divalent metal cation</name>
        <dbReference type="ChEBI" id="CHEBI:60240"/>
    </ligand>
</feature>
<dbReference type="SUPFAM" id="SSF63829">
    <property type="entry name" value="Calcium-dependent phosphotriesterase"/>
    <property type="match status" value="1"/>
</dbReference>
<evidence type="ECO:0000256" key="1">
    <source>
        <dbReference type="ARBA" id="ARBA00008853"/>
    </source>
</evidence>
<dbReference type="Gene3D" id="2.120.10.30">
    <property type="entry name" value="TolB, C-terminal domain"/>
    <property type="match status" value="1"/>
</dbReference>
<protein>
    <submittedName>
        <fullName evidence="6">5-valerolactone hydrolase</fullName>
    </submittedName>
</protein>
<name>H0JLS1_9NOCA</name>
<dbReference type="PANTHER" id="PTHR47572:SF4">
    <property type="entry name" value="LACTONASE DRP35"/>
    <property type="match status" value="1"/>
</dbReference>
<evidence type="ECO:0000313" key="7">
    <source>
        <dbReference type="Proteomes" id="UP000005064"/>
    </source>
</evidence>
<dbReference type="InterPro" id="IPR051262">
    <property type="entry name" value="SMP-30/CGR1_Lactonase"/>
</dbReference>
<feature type="binding site" evidence="4">
    <location>
        <position position="153"/>
    </location>
    <ligand>
        <name>a divalent metal cation</name>
        <dbReference type="ChEBI" id="CHEBI:60240"/>
    </ligand>
</feature>
<dbReference type="EMBL" id="AHBW01000028">
    <property type="protein sequence ID" value="EHK85823.1"/>
    <property type="molecule type" value="Genomic_DNA"/>
</dbReference>
<keyword evidence="4" id="KW-0479">Metal-binding</keyword>
<evidence type="ECO:0000256" key="4">
    <source>
        <dbReference type="PIRSR" id="PIRSR605511-2"/>
    </source>
</evidence>
<organism evidence="6 7">
    <name type="scientific">Rhodococcus pyridinivorans AK37</name>
    <dbReference type="NCBI Taxonomy" id="1114960"/>
    <lineage>
        <taxon>Bacteria</taxon>
        <taxon>Bacillati</taxon>
        <taxon>Actinomycetota</taxon>
        <taxon>Actinomycetes</taxon>
        <taxon>Mycobacteriales</taxon>
        <taxon>Nocardiaceae</taxon>
        <taxon>Rhodococcus</taxon>
    </lineage>
</organism>
<evidence type="ECO:0000256" key="2">
    <source>
        <dbReference type="ARBA" id="ARBA00022801"/>
    </source>
</evidence>
<evidence type="ECO:0000259" key="5">
    <source>
        <dbReference type="Pfam" id="PF08450"/>
    </source>
</evidence>
<keyword evidence="4" id="KW-0862">Zinc</keyword>
<comment type="caution">
    <text evidence="6">The sequence shown here is derived from an EMBL/GenBank/DDBJ whole genome shotgun (WGS) entry which is preliminary data.</text>
</comment>
<feature type="binding site" evidence="4">
    <location>
        <position position="104"/>
    </location>
    <ligand>
        <name>substrate</name>
    </ligand>
</feature>
<dbReference type="Proteomes" id="UP000005064">
    <property type="component" value="Unassembled WGS sequence"/>
</dbReference>
<reference evidence="6 7" key="1">
    <citation type="submission" date="2011-12" db="EMBL/GenBank/DDBJ databases">
        <authorList>
            <person name="Kriszt B."/>
            <person name="Tancsics A."/>
            <person name="Cserhati M."/>
            <person name="Toth A."/>
            <person name="Nagy I."/>
            <person name="Horvath B."/>
            <person name="Tamura T."/>
            <person name="Kukolya J."/>
            <person name="Szoboszlay S."/>
        </authorList>
    </citation>
    <scope>NUCLEOTIDE SEQUENCE [LARGE SCALE GENOMIC DNA]</scope>
    <source>
        <strain evidence="6 7">AK37</strain>
    </source>
</reference>
<proteinExistence type="inferred from homology"/>
<keyword evidence="2 6" id="KW-0378">Hydrolase</keyword>
<comment type="cofactor">
    <cofactor evidence="4">
        <name>Zn(2+)</name>
        <dbReference type="ChEBI" id="CHEBI:29105"/>
    </cofactor>
    <text evidence="4">Binds 1 divalent metal cation per subunit.</text>
</comment>
<evidence type="ECO:0000313" key="6">
    <source>
        <dbReference type="EMBL" id="EHK85823.1"/>
    </source>
</evidence>
<dbReference type="InterPro" id="IPR011042">
    <property type="entry name" value="6-blade_b-propeller_TolB-like"/>
</dbReference>
<accession>H0JLS1</accession>
<gene>
    <name evidence="6" type="ORF">AK37_02688</name>
</gene>
<sequence>MENIMREHRSAVFSTGHQFLEGLRWHHGKLWASDFFSKTVKTFNADGSYTDVAEVEGSPSGLGFLDDGSVLVVSQMDRTVVRIEPDGTQSVHADFSQYAGGIGNDMIVTGKGDAYVGNFGFALGEEDPKTTRLVHVSADGSVNPVGGEVLFPNGMAITPDRVLLTAQTWRHCITAFDIQEDGSLVNERIWAQLDDSVHPDGIALDADGGVWFGNALTLESDSGFYRVVEGGEITDRVAIEGAWSVTCAFGGDDLRTLYMACNVTTLEEFHDGKSTSVVATANVGYKGSPAM</sequence>
<feature type="binding site" evidence="4">
    <location>
        <position position="21"/>
    </location>
    <ligand>
        <name>a divalent metal cation</name>
        <dbReference type="ChEBI" id="CHEBI:60240"/>
    </ligand>
</feature>
<feature type="domain" description="SMP-30/Gluconolactonase/LRE-like region" evidence="5">
    <location>
        <begin position="21"/>
        <end position="260"/>
    </location>
</feature>
<dbReference type="PRINTS" id="PR01790">
    <property type="entry name" value="SMP30FAMILY"/>
</dbReference>